<dbReference type="Gene3D" id="3.30.460.40">
    <property type="match status" value="1"/>
</dbReference>
<evidence type="ECO:0000313" key="2">
    <source>
        <dbReference type="Proteomes" id="UP000191901"/>
    </source>
</evidence>
<dbReference type="SUPFAM" id="SSF81301">
    <property type="entry name" value="Nucleotidyltransferase"/>
    <property type="match status" value="1"/>
</dbReference>
<organism evidence="1 2">
    <name type="scientific">Halomicronema hongdechloris C2206</name>
    <dbReference type="NCBI Taxonomy" id="1641165"/>
    <lineage>
        <taxon>Bacteria</taxon>
        <taxon>Bacillati</taxon>
        <taxon>Cyanobacteriota</taxon>
        <taxon>Cyanophyceae</taxon>
        <taxon>Nodosilineales</taxon>
        <taxon>Nodosilineaceae</taxon>
        <taxon>Halomicronema</taxon>
    </lineage>
</organism>
<dbReference type="AlphaFoldDB" id="A0A1Z3HTC6"/>
<proteinExistence type="predicted"/>
<name>A0A1Z3HTC6_9CYAN</name>
<keyword evidence="2" id="KW-1185">Reference proteome</keyword>
<dbReference type="Proteomes" id="UP000191901">
    <property type="component" value="Chromosome"/>
</dbReference>
<protein>
    <submittedName>
        <fullName evidence="1">Uncharacterized protein</fullName>
    </submittedName>
</protein>
<dbReference type="InterPro" id="IPR043519">
    <property type="entry name" value="NT_sf"/>
</dbReference>
<dbReference type="EMBL" id="CP021983">
    <property type="protein sequence ID" value="ASC73563.1"/>
    <property type="molecule type" value="Genomic_DNA"/>
</dbReference>
<dbReference type="KEGG" id="hhg:XM38_045320"/>
<sequence length="385" mass="43465">MATQIPPLSAPPGYRTQAEDTGVETDLLCFYLLRQKTVSERLQMGAQLTRSARQLSLNCFHQRFAHLKSRQFARKIAEAWLQEHCPPDYVPGGSEVSWIQDSIQLAVDLHRILTAEDIPYYVTGGVAAIAYGESRTTQDLDVVLFMSRQDIPLLVRALEQAGFYVPGVDDVMAGRLRTLQVTQVDTISRADLVIADTTAYEQQKLERRQLYALTNESAIYLVSPEDLVVNKLRWGRQSQSQKQWRDVLGVLKAQQDSLDYQYMHRWAAAFDLSIGLEQATLEAGVNAIANHQWAIAAYPIMSRAFAMAQARNRTTHPSPNVEVADGNRYRLTRDDAAQRLTVVSKLDDREIARYDSQGTVLRASPSLQDRQQWHGIAERVMNSCL</sequence>
<gene>
    <name evidence="1" type="ORF">XM38_045320</name>
</gene>
<reference evidence="1 2" key="1">
    <citation type="journal article" date="2016" name="Biochim. Biophys. Acta">
        <title>Characterization of red-shifted phycobilisomes isolated from the chlorophyll f-containing cyanobacterium Halomicronema hongdechloris.</title>
        <authorList>
            <person name="Li Y."/>
            <person name="Lin Y."/>
            <person name="Garvey C.J."/>
            <person name="Birch D."/>
            <person name="Corkery R.W."/>
            <person name="Loughlin P.C."/>
            <person name="Scheer H."/>
            <person name="Willows R.D."/>
            <person name="Chen M."/>
        </authorList>
    </citation>
    <scope>NUCLEOTIDE SEQUENCE [LARGE SCALE GENOMIC DNA]</scope>
    <source>
        <strain evidence="1 2">C2206</strain>
    </source>
</reference>
<dbReference type="OrthoDB" id="482054at2"/>
<accession>A0A1Z3HTC6</accession>
<dbReference type="RefSeq" id="WP_088431028.1">
    <property type="nucleotide sequence ID" value="NZ_CP021983.2"/>
</dbReference>
<evidence type="ECO:0000313" key="1">
    <source>
        <dbReference type="EMBL" id="ASC73563.1"/>
    </source>
</evidence>